<name>A0A6S6TNN1_9BACT</name>
<evidence type="ECO:0000313" key="1">
    <source>
        <dbReference type="EMBL" id="CAA6818260.1"/>
    </source>
</evidence>
<dbReference type="InterPro" id="IPR003489">
    <property type="entry name" value="RHF/RaiA"/>
</dbReference>
<dbReference type="Gene3D" id="3.30.160.100">
    <property type="entry name" value="Ribosome hibernation promotion factor-like"/>
    <property type="match status" value="1"/>
</dbReference>
<dbReference type="EMBL" id="CACVAQ010000263">
    <property type="protein sequence ID" value="CAA6818260.1"/>
    <property type="molecule type" value="Genomic_DNA"/>
</dbReference>
<dbReference type="AlphaFoldDB" id="A0A6S6TNN1"/>
<protein>
    <submittedName>
        <fullName evidence="1">Ribosomal subunit interface protein</fullName>
    </submittedName>
</protein>
<dbReference type="Pfam" id="PF02482">
    <property type="entry name" value="Ribosomal_S30AE"/>
    <property type="match status" value="1"/>
</dbReference>
<accession>A0A6S6TNN1</accession>
<dbReference type="NCBIfam" id="TIGR00741">
    <property type="entry name" value="yfiA"/>
    <property type="match status" value="1"/>
</dbReference>
<reference evidence="1" key="1">
    <citation type="submission" date="2020-01" db="EMBL/GenBank/DDBJ databases">
        <authorList>
            <person name="Meier V. D."/>
            <person name="Meier V D."/>
        </authorList>
    </citation>
    <scope>NUCLEOTIDE SEQUENCE</scope>
    <source>
        <strain evidence="1">HLG_WM_MAG_10</strain>
    </source>
</reference>
<gene>
    <name evidence="1" type="ORF">HELGO_WM17515</name>
</gene>
<organism evidence="1">
    <name type="scientific">uncultured Aureispira sp</name>
    <dbReference type="NCBI Taxonomy" id="1331704"/>
    <lineage>
        <taxon>Bacteria</taxon>
        <taxon>Pseudomonadati</taxon>
        <taxon>Bacteroidota</taxon>
        <taxon>Saprospiria</taxon>
        <taxon>Saprospirales</taxon>
        <taxon>Saprospiraceae</taxon>
        <taxon>Aureispira</taxon>
        <taxon>environmental samples</taxon>
    </lineage>
</organism>
<sequence>MEIRTQAVNFDADTKLIEFIDKKIGKLDTFYDNIVSTDVFLKLEKTGQVQDKVVEIKLKVPGSTLVAKETSKSFEESIDLGASSLRRQLIKYKDKKNI</sequence>
<dbReference type="InterPro" id="IPR036567">
    <property type="entry name" value="RHF-like"/>
</dbReference>
<dbReference type="CDD" id="cd00552">
    <property type="entry name" value="RaiA"/>
    <property type="match status" value="1"/>
</dbReference>
<proteinExistence type="predicted"/>
<dbReference type="SUPFAM" id="SSF69754">
    <property type="entry name" value="Ribosome binding protein Y (YfiA homologue)"/>
    <property type="match status" value="1"/>
</dbReference>